<evidence type="ECO:0000256" key="2">
    <source>
        <dbReference type="ARBA" id="ARBA00004370"/>
    </source>
</evidence>
<evidence type="ECO:0000256" key="9">
    <source>
        <dbReference type="ARBA" id="ARBA00022729"/>
    </source>
</evidence>
<dbReference type="PANTHER" id="PTHR47377:SF1">
    <property type="entry name" value="RHODANESE-LIKE DOMAIN-CONTAINING PROTEIN 4, CHLOROPLASTIC"/>
    <property type="match status" value="1"/>
</dbReference>
<sequence>MELTSFQKSPSSNDVVSFSVSLVRNSMARRRRSSAAESLKRRNDGYESLCQVVQQDSDRRLITIFVIFFIVIPAVSIAVYKVKFADRVIQTESSIRQKGIVKTDINFQEILTEHSKASDNSTRHYDYPVLAYITPWNSKGYDMAKIFNSKFTHLSPVWYDLKSQGSGLVLEGRHNADKGWIQELRSRGNALILPRVVLEAIPGEMLNKKKLREKAISLIVTECKEMEYDGIVLESWSRWAAYGVLHDPDLRKMALKFVKQLGDALHSTSSPRNNQQHMQFMYVVGPPRSEKLQMYDFGPEDLQFLKDSVDGFSLMTYDFSNPQNPGPNAPVKWIDLTLKLLLGSSNNIDSNIARKVLLGINFYGNDFVISGDSGGGGAITGRDYLALLQKHKPTFRWDKESGEHLFMYRDDKNIKHAVFYPTLMSILLRLENARLWGIGISIWEIGQGLDYFFDLFLVSVLCVLDKGHFGKYAEASLEASSIFSGHTFDIQFRTNPRQLSRNGSMLLSLTLFFHFFFIIFNRWEKFDDTEWTILGVEGESERERVMEALKTATFSPMSVLSEKRSEPRKPFSLPNLFPPKSQRPISQESFLKRFNGGLALLTSVLSSATAPAKSLTYEEALQQSMTTSSSFDSDGLIEGISNFVTDNPLVIAGGVAALAVPFVLSQVLNKKPKSWGVESAKNAYTKLGTDDNAQLLDIRATADFRQVGSPNIKGLGKKAVSTVYNGEDKPGFLKKLSLKFKDPENTTLYILDKFDGNSELVAELVALNGFKSAYAIKDGAEGPRGWLNSSLPWIEPKKTLSLDLSSLTDSISGVFGESSDGVSVALGVAAAAGLSVFAFTEIETILQLLGSAALVQLAGKKLLFAEDRKQTLKQVDEFLNTKVAPKELVDELKEIGKALLPQSTSNKALPAPATVTAEAESATATTTTVDKPVPEPEAVAATTTTVDKPVPEPEPVPEPVPVPAIEAAVAAQVITEPTETEAKPKPHSRPLSPYASYPDLKPPSSPMPSQP</sequence>
<keyword evidence="8 16" id="KW-0812">Transmembrane</keyword>
<feature type="transmembrane region" description="Helical" evidence="16">
    <location>
        <begin position="61"/>
        <end position="80"/>
    </location>
</feature>
<dbReference type="InterPro" id="IPR036873">
    <property type="entry name" value="Rhodanese-like_dom_sf"/>
</dbReference>
<dbReference type="GO" id="GO:0008061">
    <property type="term" value="F:chitin binding"/>
    <property type="evidence" value="ECO:0007669"/>
    <property type="project" value="InterPro"/>
</dbReference>
<evidence type="ECO:0000256" key="10">
    <source>
        <dbReference type="ARBA" id="ARBA00022946"/>
    </source>
</evidence>
<evidence type="ECO:0000256" key="16">
    <source>
        <dbReference type="SAM" id="Phobius"/>
    </source>
</evidence>
<name>A0A7G2EV69_ARATH</name>
<keyword evidence="10" id="KW-0809">Transit peptide</keyword>
<dbReference type="GO" id="GO:0009535">
    <property type="term" value="C:chloroplast thylakoid membrane"/>
    <property type="evidence" value="ECO:0007669"/>
    <property type="project" value="UniProtKB-ARBA"/>
</dbReference>
<dbReference type="FunFam" id="3.40.250.10:FF:000044">
    <property type="entry name" value="Rhodanese-like domain-containing protein 4, chloroplastic"/>
    <property type="match status" value="1"/>
</dbReference>
<dbReference type="InterPro" id="IPR017853">
    <property type="entry name" value="GH"/>
</dbReference>
<gene>
    <name evidence="18" type="ORF">AT9943_LOCUS14513</name>
</gene>
<evidence type="ECO:0000256" key="3">
    <source>
        <dbReference type="ARBA" id="ARBA00004371"/>
    </source>
</evidence>
<dbReference type="Pfam" id="PF00704">
    <property type="entry name" value="Glyco_hydro_18"/>
    <property type="match status" value="1"/>
</dbReference>
<dbReference type="GO" id="GO:0005764">
    <property type="term" value="C:lysosome"/>
    <property type="evidence" value="ECO:0007669"/>
    <property type="project" value="UniProtKB-SubCell"/>
</dbReference>
<dbReference type="AlphaFoldDB" id="A0A7G2EV69"/>
<evidence type="ECO:0000256" key="7">
    <source>
        <dbReference type="ARBA" id="ARBA00022640"/>
    </source>
</evidence>
<dbReference type="Gene3D" id="3.20.20.80">
    <property type="entry name" value="Glycosidases"/>
    <property type="match status" value="1"/>
</dbReference>
<comment type="subcellular location">
    <subcellularLocation>
        <location evidence="3">Lysosome</location>
    </subcellularLocation>
    <subcellularLocation>
        <location evidence="2">Membrane</location>
    </subcellularLocation>
    <subcellularLocation>
        <location evidence="1">Plastid</location>
        <location evidence="1">Chloroplast</location>
    </subcellularLocation>
    <subcellularLocation>
        <location evidence="4">Secreted</location>
    </subcellularLocation>
</comment>
<accession>A0A7G2EV69</accession>
<dbReference type="GO" id="GO:0005975">
    <property type="term" value="P:carbohydrate metabolic process"/>
    <property type="evidence" value="ECO:0007669"/>
    <property type="project" value="InterPro"/>
</dbReference>
<evidence type="ECO:0000256" key="5">
    <source>
        <dbReference type="ARBA" id="ARBA00022525"/>
    </source>
</evidence>
<dbReference type="CDD" id="cd02876">
    <property type="entry name" value="GH18_SI-CLP"/>
    <property type="match status" value="1"/>
</dbReference>
<dbReference type="Gene3D" id="3.10.50.10">
    <property type="match status" value="1"/>
</dbReference>
<evidence type="ECO:0000256" key="13">
    <source>
        <dbReference type="ARBA" id="ARBA00023228"/>
    </source>
</evidence>
<dbReference type="FunFam" id="3.10.50.10:FF:000002">
    <property type="entry name" value="Chitinase domain-containing protein 1"/>
    <property type="match status" value="1"/>
</dbReference>
<evidence type="ECO:0000256" key="14">
    <source>
        <dbReference type="ARBA" id="ARBA00040976"/>
    </source>
</evidence>
<feature type="region of interest" description="Disordered" evidence="15">
    <location>
        <begin position="971"/>
        <end position="1011"/>
    </location>
</feature>
<feature type="compositionally biased region" description="Pro residues" evidence="15">
    <location>
        <begin position="1000"/>
        <end position="1011"/>
    </location>
</feature>
<dbReference type="Gene3D" id="3.40.250.10">
    <property type="entry name" value="Rhodanese-like domain"/>
    <property type="match status" value="1"/>
</dbReference>
<keyword evidence="12 16" id="KW-0472">Membrane</keyword>
<evidence type="ECO:0000259" key="17">
    <source>
        <dbReference type="PROSITE" id="PS51910"/>
    </source>
</evidence>
<keyword evidence="6" id="KW-0150">Chloroplast</keyword>
<keyword evidence="9" id="KW-0732">Signal</keyword>
<keyword evidence="7" id="KW-0934">Plastid</keyword>
<evidence type="ECO:0000313" key="18">
    <source>
        <dbReference type="EMBL" id="CAD5326769.1"/>
    </source>
</evidence>
<feature type="domain" description="GH18" evidence="17">
    <location>
        <begin position="127"/>
        <end position="459"/>
    </location>
</feature>
<dbReference type="GO" id="GO:0005576">
    <property type="term" value="C:extracellular region"/>
    <property type="evidence" value="ECO:0007669"/>
    <property type="project" value="UniProtKB-SubCell"/>
</dbReference>
<organism evidence="18 19">
    <name type="scientific">Arabidopsis thaliana</name>
    <name type="common">Mouse-ear cress</name>
    <dbReference type="NCBI Taxonomy" id="3702"/>
    <lineage>
        <taxon>Eukaryota</taxon>
        <taxon>Viridiplantae</taxon>
        <taxon>Streptophyta</taxon>
        <taxon>Embryophyta</taxon>
        <taxon>Tracheophyta</taxon>
        <taxon>Spermatophyta</taxon>
        <taxon>Magnoliopsida</taxon>
        <taxon>eudicotyledons</taxon>
        <taxon>Gunneridae</taxon>
        <taxon>Pentapetalae</taxon>
        <taxon>rosids</taxon>
        <taxon>malvids</taxon>
        <taxon>Brassicales</taxon>
        <taxon>Brassicaceae</taxon>
        <taxon>Camelineae</taxon>
        <taxon>Arabidopsis</taxon>
    </lineage>
</organism>
<evidence type="ECO:0000256" key="11">
    <source>
        <dbReference type="ARBA" id="ARBA00022989"/>
    </source>
</evidence>
<dbReference type="SUPFAM" id="SSF51445">
    <property type="entry name" value="(Trans)glycosidases"/>
    <property type="match status" value="1"/>
</dbReference>
<evidence type="ECO:0000256" key="8">
    <source>
        <dbReference type="ARBA" id="ARBA00022692"/>
    </source>
</evidence>
<evidence type="ECO:0000313" key="19">
    <source>
        <dbReference type="Proteomes" id="UP000516314"/>
    </source>
</evidence>
<evidence type="ECO:0000256" key="4">
    <source>
        <dbReference type="ARBA" id="ARBA00004613"/>
    </source>
</evidence>
<protein>
    <recommendedName>
        <fullName evidence="14">Chitinase domain-containing protein 1</fullName>
    </recommendedName>
</protein>
<dbReference type="InterPro" id="IPR001223">
    <property type="entry name" value="Glyco_hydro18_cat"/>
</dbReference>
<dbReference type="InterPro" id="IPR011583">
    <property type="entry name" value="Chitinase_II/V-like_cat"/>
</dbReference>
<dbReference type="InterPro" id="IPR044240">
    <property type="entry name" value="STR4-like"/>
</dbReference>
<evidence type="ECO:0000256" key="12">
    <source>
        <dbReference type="ARBA" id="ARBA00023136"/>
    </source>
</evidence>
<dbReference type="PANTHER" id="PTHR47377">
    <property type="entry name" value="RHODANESE-LIKE DOMAIN-CONTAINING PROTEIN 4, CHLOROPLASTIC"/>
    <property type="match status" value="1"/>
</dbReference>
<evidence type="ECO:0000256" key="1">
    <source>
        <dbReference type="ARBA" id="ARBA00004229"/>
    </source>
</evidence>
<evidence type="ECO:0000256" key="15">
    <source>
        <dbReference type="SAM" id="MobiDB-lite"/>
    </source>
</evidence>
<dbReference type="FunFam" id="3.20.20.80:FF:000028">
    <property type="entry name" value="Chitinase domain-containing protein 1"/>
    <property type="match status" value="1"/>
</dbReference>
<dbReference type="Proteomes" id="UP000516314">
    <property type="component" value="Chromosome 4"/>
</dbReference>
<keyword evidence="5" id="KW-0964">Secreted</keyword>
<dbReference type="EMBL" id="LR881469">
    <property type="protein sequence ID" value="CAD5326769.1"/>
    <property type="molecule type" value="Genomic_DNA"/>
</dbReference>
<dbReference type="InterPro" id="IPR029070">
    <property type="entry name" value="Chitinase_insertion_sf"/>
</dbReference>
<proteinExistence type="predicted"/>
<keyword evidence="11 16" id="KW-1133">Transmembrane helix</keyword>
<dbReference type="PROSITE" id="PS51910">
    <property type="entry name" value="GH18_2"/>
    <property type="match status" value="1"/>
</dbReference>
<dbReference type="SUPFAM" id="SSF52821">
    <property type="entry name" value="Rhodanese/Cell cycle control phosphatase"/>
    <property type="match status" value="1"/>
</dbReference>
<dbReference type="SMART" id="SM00636">
    <property type="entry name" value="Glyco_18"/>
    <property type="match status" value="1"/>
</dbReference>
<reference evidence="18 19" key="1">
    <citation type="submission" date="2020-09" db="EMBL/GenBank/DDBJ databases">
        <authorList>
            <person name="Ashkenazy H."/>
        </authorList>
    </citation>
    <scope>NUCLEOTIDE SEQUENCE [LARGE SCALE GENOMIC DNA]</scope>
    <source>
        <strain evidence="19">cv. Cdm-0</strain>
    </source>
</reference>
<keyword evidence="13" id="KW-0458">Lysosome</keyword>
<evidence type="ECO:0000256" key="6">
    <source>
        <dbReference type="ARBA" id="ARBA00022528"/>
    </source>
</evidence>